<dbReference type="Pfam" id="PF10145">
    <property type="entry name" value="PhageMin_Tail"/>
    <property type="match status" value="1"/>
</dbReference>
<dbReference type="Proteomes" id="UP000038011">
    <property type="component" value="Unassembled WGS sequence"/>
</dbReference>
<dbReference type="PANTHER" id="PTHR37813">
    <property type="entry name" value="FELS-2 PROPHAGE PROTEIN"/>
    <property type="match status" value="1"/>
</dbReference>
<dbReference type="RefSeq" id="WP_053999013.1">
    <property type="nucleotide sequence ID" value="NZ_JXMU01000011.1"/>
</dbReference>
<feature type="coiled-coil region" evidence="2">
    <location>
        <begin position="621"/>
        <end position="672"/>
    </location>
</feature>
<accession>A0A0M9GN37</accession>
<dbReference type="InterPro" id="IPR010090">
    <property type="entry name" value="Phage_tape_meas"/>
</dbReference>
<gene>
    <name evidence="4" type="ORF">SU32_08965</name>
</gene>
<evidence type="ECO:0000313" key="4">
    <source>
        <dbReference type="EMBL" id="KPB01369.1"/>
    </source>
</evidence>
<dbReference type="AlphaFoldDB" id="A0A0M9GN37"/>
<evidence type="ECO:0000256" key="2">
    <source>
        <dbReference type="SAM" id="Coils"/>
    </source>
</evidence>
<dbReference type="PATRIC" id="fig|1514904.3.peg.618"/>
<organism evidence="4 5">
    <name type="scientific">Ahrensia marina</name>
    <dbReference type="NCBI Taxonomy" id="1514904"/>
    <lineage>
        <taxon>Bacteria</taxon>
        <taxon>Pseudomonadati</taxon>
        <taxon>Pseudomonadota</taxon>
        <taxon>Alphaproteobacteria</taxon>
        <taxon>Hyphomicrobiales</taxon>
        <taxon>Ahrensiaceae</taxon>
        <taxon>Ahrensia</taxon>
    </lineage>
</organism>
<sequence length="810" mass="84133">MRDGVSAKARGIGRSLGSLRRQSSGFARSQAATGAMVGSQIRNLALLGAGYIGVGVGIGGSIRNAMKFETAMADVAKKSTLSARELGVMERRITELSNSMPLARTEIATLVAQAAQFGIANKDLEEFALLGAKAAVAFDMMPEDTANSLSQLKNAFGLDMAQLRGLADTINYTADSAGTSEQKVIDFLIRTAATGKTFGVTADQLAAFGASLNEIGIESSKAGTGMNAMMTKMGTISKNKKAREALDKVGGKGYSLKLQKKFYDTPVEAMKDLFKMAKKMDAESRAGLFLDMFGLEYGDDAAAITENIDTIVGRLDKLSDAKNAAGSVNKTFELFANTTEQKLKVLGNNISNIGAMFGSKLLPPIVAFSDKIVNTLATLSDRTTLFDKIGAGMDGFAAGLGFDDAAAGVDALNSGLKSLHDFVFGKDVPDTGDIWISEMFRREKQTSLSAIAADFQTFGDTLKNFGEAAGEFTAKAERFIGLKPGSVAESLGQLGGYGLTLTASALGVSIMASALMKLGRGLAFITGVSAAFSILKGGLRVLQALGGGAAVAGGGVATGGAGKGAARGGPFAGLAKYGWLLRWAGAAGAGAWLGSKAGEGADALGGVIGGKYYTPEDQAAVDNMKSELDAVYAKIQQIRETSKLPEHAENLVRPLQQKAAQLEDQIRSFNELSVRPNIDSSSLDSFNLKLSKAAQGMRSLPGVTVRGPQSGIAGARASGGPIYRGSTYLTGERGPELITANKNGYVHNAANTAKMAGGGAVVNMGGVTIAIYQQPGESAEALAERINQKLGEMQADALAGGQFDQEWSVA</sequence>
<protein>
    <recommendedName>
        <fullName evidence="3">Phage tail tape measure protein domain-containing protein</fullName>
    </recommendedName>
</protein>
<name>A0A0M9GN37_9HYPH</name>
<keyword evidence="5" id="KW-1185">Reference proteome</keyword>
<keyword evidence="2" id="KW-0175">Coiled coil</keyword>
<dbReference type="EMBL" id="JXMU01000011">
    <property type="protein sequence ID" value="KPB01369.1"/>
    <property type="molecule type" value="Genomic_DNA"/>
</dbReference>
<comment type="caution">
    <text evidence="4">The sequence shown here is derived from an EMBL/GenBank/DDBJ whole genome shotgun (WGS) entry which is preliminary data.</text>
</comment>
<dbReference type="NCBIfam" id="TIGR01760">
    <property type="entry name" value="tape_meas_TP901"/>
    <property type="match status" value="1"/>
</dbReference>
<evidence type="ECO:0000256" key="1">
    <source>
        <dbReference type="ARBA" id="ARBA00022612"/>
    </source>
</evidence>
<evidence type="ECO:0000259" key="3">
    <source>
        <dbReference type="Pfam" id="PF10145"/>
    </source>
</evidence>
<keyword evidence="1" id="KW-1188">Viral release from host cell</keyword>
<feature type="domain" description="Phage tail tape measure protein" evidence="3">
    <location>
        <begin position="93"/>
        <end position="294"/>
    </location>
</feature>
<reference evidence="4 5" key="1">
    <citation type="submission" date="2015-01" db="EMBL/GenBank/DDBJ databases">
        <title>Ahrensia donghaiensis sp. nov., a novel dimethylsulphoniopropionate-cleavage bacterium isolated from seawater and emended descriptions of the genus Ahrensia and Ahrensia kielensis.</title>
        <authorList>
            <person name="Liu J."/>
        </authorList>
    </citation>
    <scope>NUCLEOTIDE SEQUENCE [LARGE SCALE GENOMIC DNA]</scope>
    <source>
        <strain evidence="4 5">LZD062</strain>
    </source>
</reference>
<proteinExistence type="predicted"/>
<evidence type="ECO:0000313" key="5">
    <source>
        <dbReference type="Proteomes" id="UP000038011"/>
    </source>
</evidence>
<dbReference type="STRING" id="1514904.SU32_08965"/>
<dbReference type="PANTHER" id="PTHR37813:SF1">
    <property type="entry name" value="FELS-2 PROPHAGE PROTEIN"/>
    <property type="match status" value="1"/>
</dbReference>